<dbReference type="Pfam" id="PF00892">
    <property type="entry name" value="EamA"/>
    <property type="match status" value="2"/>
</dbReference>
<feature type="transmembrane region" description="Helical" evidence="1">
    <location>
        <begin position="7"/>
        <end position="30"/>
    </location>
</feature>
<dbReference type="SUPFAM" id="SSF103481">
    <property type="entry name" value="Multidrug resistance efflux transporter EmrE"/>
    <property type="match status" value="2"/>
</dbReference>
<dbReference type="Proteomes" id="UP000321827">
    <property type="component" value="Unassembled WGS sequence"/>
</dbReference>
<evidence type="ECO:0000256" key="1">
    <source>
        <dbReference type="SAM" id="Phobius"/>
    </source>
</evidence>
<dbReference type="PANTHER" id="PTHR22911">
    <property type="entry name" value="ACYL-MALONYL CONDENSING ENZYME-RELATED"/>
    <property type="match status" value="1"/>
</dbReference>
<sequence>MGARPGLGTVVAVLVVGVAAVSAAAIFIRFAFASAGASGPGVALLLAGVRLGLAALLLAPTWPGLVRARPRPGAFAMAVLAGVFLAAHFGTWVTSLAYTSVAASVTIVTTNPIWVALFGWLWLGERVGRLTLGGILLATAGGVLIGLGDAGGGSAGSAPLLGDALALVGAWTVSGYFLLGREAQRRGLSIGQYVAVAYATAAAVLLPLPALFGTPYTGWPPAFYGYALAMALTSQLIGHTSFNWAVRWIPPVMVTLAILFEPLGSGFLAYLFFGEVPPPLVFVGAAVLLGGVGTAVLGQARG</sequence>
<feature type="domain" description="EamA" evidence="2">
    <location>
        <begin position="161"/>
        <end position="292"/>
    </location>
</feature>
<accession>A0A511RMD4</accession>
<feature type="transmembrane region" description="Helical" evidence="1">
    <location>
        <begin position="279"/>
        <end position="298"/>
    </location>
</feature>
<feature type="transmembrane region" description="Helical" evidence="1">
    <location>
        <begin position="160"/>
        <end position="179"/>
    </location>
</feature>
<feature type="domain" description="EamA" evidence="2">
    <location>
        <begin position="13"/>
        <end position="145"/>
    </location>
</feature>
<keyword evidence="1" id="KW-1133">Transmembrane helix</keyword>
<feature type="transmembrane region" description="Helical" evidence="1">
    <location>
        <begin position="252"/>
        <end position="273"/>
    </location>
</feature>
<feature type="transmembrane region" description="Helical" evidence="1">
    <location>
        <begin position="191"/>
        <end position="212"/>
    </location>
</feature>
<dbReference type="AlphaFoldDB" id="A0A511RMD4"/>
<dbReference type="InterPro" id="IPR037185">
    <property type="entry name" value="EmrE-like"/>
</dbReference>
<keyword evidence="1" id="KW-0472">Membrane</keyword>
<feature type="transmembrane region" description="Helical" evidence="1">
    <location>
        <begin position="130"/>
        <end position="148"/>
    </location>
</feature>
<protein>
    <submittedName>
        <fullName evidence="3">Membrane protein</fullName>
    </submittedName>
</protein>
<evidence type="ECO:0000313" key="3">
    <source>
        <dbReference type="EMBL" id="GEM89966.1"/>
    </source>
</evidence>
<dbReference type="EMBL" id="BJXN01000008">
    <property type="protein sequence ID" value="GEM89966.1"/>
    <property type="molecule type" value="Genomic_DNA"/>
</dbReference>
<feature type="transmembrane region" description="Helical" evidence="1">
    <location>
        <begin position="42"/>
        <end position="62"/>
    </location>
</feature>
<dbReference type="OrthoDB" id="9790852at2"/>
<gene>
    <name evidence="3" type="ORF">ODE01S_14000</name>
</gene>
<feature type="transmembrane region" description="Helical" evidence="1">
    <location>
        <begin position="101"/>
        <end position="123"/>
    </location>
</feature>
<keyword evidence="1" id="KW-0812">Transmembrane</keyword>
<feature type="transmembrane region" description="Helical" evidence="1">
    <location>
        <begin position="224"/>
        <end position="245"/>
    </location>
</feature>
<feature type="transmembrane region" description="Helical" evidence="1">
    <location>
        <begin position="74"/>
        <end position="95"/>
    </location>
</feature>
<dbReference type="PANTHER" id="PTHR22911:SF76">
    <property type="entry name" value="EAMA DOMAIN-CONTAINING PROTEIN"/>
    <property type="match status" value="1"/>
</dbReference>
<reference evidence="3 4" key="1">
    <citation type="submission" date="2019-07" db="EMBL/GenBank/DDBJ databases">
        <title>Whole genome shotgun sequence of Oceanithermus desulfurans NBRC 100063.</title>
        <authorList>
            <person name="Hosoyama A."/>
            <person name="Uohara A."/>
            <person name="Ohji S."/>
            <person name="Ichikawa N."/>
        </authorList>
    </citation>
    <scope>NUCLEOTIDE SEQUENCE [LARGE SCALE GENOMIC DNA]</scope>
    <source>
        <strain evidence="3 4">NBRC 100063</strain>
    </source>
</reference>
<comment type="caution">
    <text evidence="3">The sequence shown here is derived from an EMBL/GenBank/DDBJ whole genome shotgun (WGS) entry which is preliminary data.</text>
</comment>
<organism evidence="3 4">
    <name type="scientific">Oceanithermus desulfurans NBRC 100063</name>
    <dbReference type="NCBI Taxonomy" id="1227550"/>
    <lineage>
        <taxon>Bacteria</taxon>
        <taxon>Thermotogati</taxon>
        <taxon>Deinococcota</taxon>
        <taxon>Deinococci</taxon>
        <taxon>Thermales</taxon>
        <taxon>Thermaceae</taxon>
        <taxon>Oceanithermus</taxon>
    </lineage>
</organism>
<dbReference type="GO" id="GO:0016020">
    <property type="term" value="C:membrane"/>
    <property type="evidence" value="ECO:0007669"/>
    <property type="project" value="InterPro"/>
</dbReference>
<proteinExistence type="predicted"/>
<dbReference type="InterPro" id="IPR000620">
    <property type="entry name" value="EamA_dom"/>
</dbReference>
<evidence type="ECO:0000259" key="2">
    <source>
        <dbReference type="Pfam" id="PF00892"/>
    </source>
</evidence>
<dbReference type="RefSeq" id="WP_147147284.1">
    <property type="nucleotide sequence ID" value="NZ_BJXN01000008.1"/>
</dbReference>
<evidence type="ECO:0000313" key="4">
    <source>
        <dbReference type="Proteomes" id="UP000321827"/>
    </source>
</evidence>
<name>A0A511RMD4_9DEIN</name>